<keyword evidence="2" id="KW-1185">Reference proteome</keyword>
<proteinExistence type="predicted"/>
<organism evidence="1 2">
    <name type="scientific">Wenzhouxiangella sediminis</name>
    <dbReference type="NCBI Taxonomy" id="1792836"/>
    <lineage>
        <taxon>Bacteria</taxon>
        <taxon>Pseudomonadati</taxon>
        <taxon>Pseudomonadota</taxon>
        <taxon>Gammaproteobacteria</taxon>
        <taxon>Chromatiales</taxon>
        <taxon>Wenzhouxiangellaceae</taxon>
        <taxon>Wenzhouxiangella</taxon>
    </lineage>
</organism>
<gene>
    <name evidence="1" type="ORF">DZC52_00370</name>
</gene>
<dbReference type="AlphaFoldDB" id="A0A3E1KCS9"/>
<evidence type="ECO:0000313" key="2">
    <source>
        <dbReference type="Proteomes" id="UP000260351"/>
    </source>
</evidence>
<comment type="caution">
    <text evidence="1">The sequence shown here is derived from an EMBL/GenBank/DDBJ whole genome shotgun (WGS) entry which is preliminary data.</text>
</comment>
<reference evidence="1 2" key="1">
    <citation type="submission" date="2018-08" db="EMBL/GenBank/DDBJ databases">
        <title>Wenzhouxiangella salilacus sp. nov., a novel bacterium isolated from a saline lake in Xinjiang Province, China.</title>
        <authorList>
            <person name="Han S."/>
        </authorList>
    </citation>
    <scope>NUCLEOTIDE SEQUENCE [LARGE SCALE GENOMIC DNA]</scope>
    <source>
        <strain evidence="1 2">XDB06</strain>
    </source>
</reference>
<dbReference type="EMBL" id="QUZK01000003">
    <property type="protein sequence ID" value="RFF32825.1"/>
    <property type="molecule type" value="Genomic_DNA"/>
</dbReference>
<dbReference type="InterPro" id="IPR036249">
    <property type="entry name" value="Thioredoxin-like_sf"/>
</dbReference>
<evidence type="ECO:0008006" key="3">
    <source>
        <dbReference type="Google" id="ProtNLM"/>
    </source>
</evidence>
<evidence type="ECO:0000313" key="1">
    <source>
        <dbReference type="EMBL" id="RFF32825.1"/>
    </source>
</evidence>
<dbReference type="SUPFAM" id="SSF52833">
    <property type="entry name" value="Thioredoxin-like"/>
    <property type="match status" value="1"/>
</dbReference>
<name>A0A3E1KCS9_9GAMM</name>
<dbReference type="Proteomes" id="UP000260351">
    <property type="component" value="Unassembled WGS sequence"/>
</dbReference>
<accession>A0A3E1KCS9</accession>
<sequence>MSSIFRLQGWFLIPPSSSLSIPTLRELPSFAPIGQLAFIDKRSQWSEIPSWSTPAFHIYIDGNLVDVMVGWKSEESLREFLAKQRIMVTE</sequence>
<protein>
    <recommendedName>
        <fullName evidence="3">Thioredoxin</fullName>
    </recommendedName>
</protein>